<name>A0AA46DFM4_9BURK</name>
<sequence>MALDRMSSPDPHRLSLNADPRQQRFEWRLQRIVWPLLALLLVAVAAGLLGQGPAARASGGSEAAGLTMRYQRFLRRGSPEALELRLRAASDEVRLQVAARYLESVAWSEVFPAPLRVTADDEAATLMFHARPGQWTVVRVQLQPRGVGTAQGWLAVDGGPRQPIGHFVYP</sequence>
<reference evidence="1 2" key="1">
    <citation type="submission" date="2019-03" db="EMBL/GenBank/DDBJ databases">
        <title>Genomic Encyclopedia of Type Strains, Phase IV (KMG-IV): sequencing the most valuable type-strain genomes for metagenomic binning, comparative biology and taxonomic classification.</title>
        <authorList>
            <person name="Goeker M."/>
        </authorList>
    </citation>
    <scope>NUCLEOTIDE SEQUENCE [LARGE SCALE GENOMIC DNA]</scope>
    <source>
        <strain evidence="1 2">DSM 15264</strain>
    </source>
</reference>
<dbReference type="AlphaFoldDB" id="A0AA46DFM4"/>
<gene>
    <name evidence="1" type="ORF">EV676_102237</name>
</gene>
<evidence type="ECO:0000313" key="1">
    <source>
        <dbReference type="EMBL" id="TCP08729.1"/>
    </source>
</evidence>
<comment type="caution">
    <text evidence="1">The sequence shown here is derived from an EMBL/GenBank/DDBJ whole genome shotgun (WGS) entry which is preliminary data.</text>
</comment>
<evidence type="ECO:0000313" key="2">
    <source>
        <dbReference type="Proteomes" id="UP000294772"/>
    </source>
</evidence>
<dbReference type="Proteomes" id="UP000294772">
    <property type="component" value="Unassembled WGS sequence"/>
</dbReference>
<accession>A0AA46DFM4</accession>
<dbReference type="RefSeq" id="WP_132763707.1">
    <property type="nucleotide sequence ID" value="NZ_CP110416.1"/>
</dbReference>
<protein>
    <submittedName>
        <fullName evidence="1">Uncharacterized protein</fullName>
    </submittedName>
</protein>
<dbReference type="EMBL" id="SLXF01000002">
    <property type="protein sequence ID" value="TCP08729.1"/>
    <property type="molecule type" value="Genomic_DNA"/>
</dbReference>
<proteinExistence type="predicted"/>
<organism evidence="1 2">
    <name type="scientific">Caldimonas thermodepolymerans</name>
    <dbReference type="NCBI Taxonomy" id="215580"/>
    <lineage>
        <taxon>Bacteria</taxon>
        <taxon>Pseudomonadati</taxon>
        <taxon>Pseudomonadota</taxon>
        <taxon>Betaproteobacteria</taxon>
        <taxon>Burkholderiales</taxon>
        <taxon>Sphaerotilaceae</taxon>
        <taxon>Caldimonas</taxon>
    </lineage>
</organism>